<gene>
    <name evidence="11" type="ORF">GCM10011534_28870</name>
</gene>
<dbReference type="EMBL" id="BMLF01000002">
    <property type="protein sequence ID" value="GGM05252.1"/>
    <property type="molecule type" value="Genomic_DNA"/>
</dbReference>
<feature type="transmembrane region" description="Helical" evidence="9">
    <location>
        <begin position="7"/>
        <end position="31"/>
    </location>
</feature>
<evidence type="ECO:0000256" key="8">
    <source>
        <dbReference type="ARBA" id="ARBA00038436"/>
    </source>
</evidence>
<comment type="caution">
    <text evidence="11">The sequence shown here is derived from an EMBL/GenBank/DDBJ whole genome shotgun (WGS) entry which is preliminary data.</text>
</comment>
<sequence length="174" mass="18102">MRRFLDAIYRVSGGIAAALILGICLLISAQILLNLGARILGPGWGGTIPSYADFAGFMLAGASFLALAYTLRMGGHIRVSLLTQKLTGRAALTAEVLCLLIALGVTGTAGWFLVSLVQESVHYGDTSSGIVPIPLWIPQTGVAIGMGLLILALLDTLVETIRTGGPVLPDSAEE</sequence>
<comment type="subunit">
    <text evidence="9">The complex comprises the extracytoplasmic solute receptor protein and the two transmembrane proteins.</text>
</comment>
<reference evidence="11" key="1">
    <citation type="journal article" date="2014" name="Int. J. Syst. Evol. Microbiol.">
        <title>Complete genome sequence of Corynebacterium casei LMG S-19264T (=DSM 44701T), isolated from a smear-ripened cheese.</title>
        <authorList>
            <consortium name="US DOE Joint Genome Institute (JGI-PGF)"/>
            <person name="Walter F."/>
            <person name="Albersmeier A."/>
            <person name="Kalinowski J."/>
            <person name="Ruckert C."/>
        </authorList>
    </citation>
    <scope>NUCLEOTIDE SEQUENCE</scope>
    <source>
        <strain evidence="11">CGMCC 1.6293</strain>
    </source>
</reference>
<keyword evidence="2 9" id="KW-0813">Transport</keyword>
<evidence type="ECO:0000313" key="12">
    <source>
        <dbReference type="Proteomes" id="UP000649829"/>
    </source>
</evidence>
<dbReference type="RefSeq" id="WP_028287306.1">
    <property type="nucleotide sequence ID" value="NZ_BMLF01000002.1"/>
</dbReference>
<dbReference type="Proteomes" id="UP000649829">
    <property type="component" value="Unassembled WGS sequence"/>
</dbReference>
<evidence type="ECO:0000256" key="1">
    <source>
        <dbReference type="ARBA" id="ARBA00004429"/>
    </source>
</evidence>
<dbReference type="Pfam" id="PF04290">
    <property type="entry name" value="DctQ"/>
    <property type="match status" value="1"/>
</dbReference>
<feature type="transmembrane region" description="Helical" evidence="9">
    <location>
        <begin position="92"/>
        <end position="113"/>
    </location>
</feature>
<comment type="function">
    <text evidence="9">Part of the tripartite ATP-independent periplasmic (TRAP) transport system.</text>
</comment>
<evidence type="ECO:0000256" key="7">
    <source>
        <dbReference type="ARBA" id="ARBA00023136"/>
    </source>
</evidence>
<evidence type="ECO:0000256" key="9">
    <source>
        <dbReference type="RuleBase" id="RU369079"/>
    </source>
</evidence>
<dbReference type="GO" id="GO:0005886">
    <property type="term" value="C:plasma membrane"/>
    <property type="evidence" value="ECO:0007669"/>
    <property type="project" value="UniProtKB-SubCell"/>
</dbReference>
<keyword evidence="12" id="KW-1185">Reference proteome</keyword>
<proteinExistence type="inferred from homology"/>
<evidence type="ECO:0000256" key="4">
    <source>
        <dbReference type="ARBA" id="ARBA00022519"/>
    </source>
</evidence>
<evidence type="ECO:0000259" key="10">
    <source>
        <dbReference type="Pfam" id="PF04290"/>
    </source>
</evidence>
<evidence type="ECO:0000256" key="6">
    <source>
        <dbReference type="ARBA" id="ARBA00022989"/>
    </source>
</evidence>
<keyword evidence="4 9" id="KW-0997">Cell inner membrane</keyword>
<keyword evidence="7 9" id="KW-0472">Membrane</keyword>
<dbReference type="AlphaFoldDB" id="A0A917T137"/>
<name>A0A917T137_9RHOB</name>
<comment type="similarity">
    <text evidence="8 9">Belongs to the TRAP transporter small permease family.</text>
</comment>
<feature type="transmembrane region" description="Helical" evidence="9">
    <location>
        <begin position="51"/>
        <end position="71"/>
    </location>
</feature>
<reference evidence="11" key="2">
    <citation type="submission" date="2020-09" db="EMBL/GenBank/DDBJ databases">
        <authorList>
            <person name="Sun Q."/>
            <person name="Zhou Y."/>
        </authorList>
    </citation>
    <scope>NUCLEOTIDE SEQUENCE</scope>
    <source>
        <strain evidence="11">CGMCC 1.6293</strain>
    </source>
</reference>
<comment type="subcellular location">
    <subcellularLocation>
        <location evidence="1 9">Cell inner membrane</location>
        <topology evidence="1 9">Multi-pass membrane protein</topology>
    </subcellularLocation>
</comment>
<evidence type="ECO:0000313" key="11">
    <source>
        <dbReference type="EMBL" id="GGM05252.1"/>
    </source>
</evidence>
<dbReference type="GO" id="GO:0022857">
    <property type="term" value="F:transmembrane transporter activity"/>
    <property type="evidence" value="ECO:0007669"/>
    <property type="project" value="UniProtKB-UniRule"/>
</dbReference>
<keyword evidence="5 9" id="KW-0812">Transmembrane</keyword>
<evidence type="ECO:0000256" key="2">
    <source>
        <dbReference type="ARBA" id="ARBA00022448"/>
    </source>
</evidence>
<feature type="domain" description="Tripartite ATP-independent periplasmic transporters DctQ component" evidence="10">
    <location>
        <begin position="52"/>
        <end position="162"/>
    </location>
</feature>
<dbReference type="InterPro" id="IPR007387">
    <property type="entry name" value="TRAP_DctQ"/>
</dbReference>
<evidence type="ECO:0000256" key="3">
    <source>
        <dbReference type="ARBA" id="ARBA00022475"/>
    </source>
</evidence>
<accession>A0A917T137</accession>
<dbReference type="PANTHER" id="PTHR35011:SF10">
    <property type="entry name" value="TRAP TRANSPORTER SMALL PERMEASE PROTEIN"/>
    <property type="match status" value="1"/>
</dbReference>
<dbReference type="GO" id="GO:0015740">
    <property type="term" value="P:C4-dicarboxylate transport"/>
    <property type="evidence" value="ECO:0007669"/>
    <property type="project" value="TreeGrafter"/>
</dbReference>
<feature type="transmembrane region" description="Helical" evidence="9">
    <location>
        <begin position="133"/>
        <end position="154"/>
    </location>
</feature>
<keyword evidence="3" id="KW-1003">Cell membrane</keyword>
<dbReference type="PANTHER" id="PTHR35011">
    <property type="entry name" value="2,3-DIKETO-L-GULONATE TRAP TRANSPORTER SMALL PERMEASE PROTEIN YIAM"/>
    <property type="match status" value="1"/>
</dbReference>
<protein>
    <recommendedName>
        <fullName evidence="9">TRAP transporter small permease protein</fullName>
    </recommendedName>
</protein>
<keyword evidence="6 9" id="KW-1133">Transmembrane helix</keyword>
<evidence type="ECO:0000256" key="5">
    <source>
        <dbReference type="ARBA" id="ARBA00022692"/>
    </source>
</evidence>
<dbReference type="InterPro" id="IPR055348">
    <property type="entry name" value="DctQ"/>
</dbReference>
<organism evidence="11 12">
    <name type="scientific">Pseudooceanicola nanhaiensis</name>
    <dbReference type="NCBI Taxonomy" id="375761"/>
    <lineage>
        <taxon>Bacteria</taxon>
        <taxon>Pseudomonadati</taxon>
        <taxon>Pseudomonadota</taxon>
        <taxon>Alphaproteobacteria</taxon>
        <taxon>Rhodobacterales</taxon>
        <taxon>Paracoccaceae</taxon>
        <taxon>Pseudooceanicola</taxon>
    </lineage>
</organism>